<accession>A0ABY0QP83</accession>
<dbReference type="RefSeq" id="WP_207647299.1">
    <property type="nucleotide sequence ID" value="NZ_FNGL01000033.1"/>
</dbReference>
<dbReference type="Proteomes" id="UP000198811">
    <property type="component" value="Unassembled WGS sequence"/>
</dbReference>
<protein>
    <submittedName>
        <fullName evidence="1">Uncharacterized protein</fullName>
    </submittedName>
</protein>
<evidence type="ECO:0000313" key="2">
    <source>
        <dbReference type="Proteomes" id="UP000198811"/>
    </source>
</evidence>
<feature type="non-terminal residue" evidence="1">
    <location>
        <position position="1"/>
    </location>
</feature>
<organism evidence="1 2">
    <name type="scientific">Clostridium cochlearium</name>
    <dbReference type="NCBI Taxonomy" id="1494"/>
    <lineage>
        <taxon>Bacteria</taxon>
        <taxon>Bacillati</taxon>
        <taxon>Bacillota</taxon>
        <taxon>Clostridia</taxon>
        <taxon>Eubacteriales</taxon>
        <taxon>Clostridiaceae</taxon>
        <taxon>Clostridium</taxon>
    </lineage>
</organism>
<comment type="caution">
    <text evidence="1">The sequence shown here is derived from an EMBL/GenBank/DDBJ whole genome shotgun (WGS) entry which is preliminary data.</text>
</comment>
<reference evidence="1 2" key="1">
    <citation type="submission" date="2016-10" db="EMBL/GenBank/DDBJ databases">
        <authorList>
            <person name="Varghese N."/>
            <person name="Submissions S."/>
        </authorList>
    </citation>
    <scope>NUCLEOTIDE SEQUENCE [LARGE SCALE GENOMIC DNA]</scope>
    <source>
        <strain evidence="1 2">NLAE-zl-C224</strain>
    </source>
</reference>
<sequence>TPYSHQKEILEDLRVEREEYGSNKNLVVAATGERVIIVIGCINTLISRVSGTFIKNNSCIA</sequence>
<proteinExistence type="predicted"/>
<keyword evidence="2" id="KW-1185">Reference proteome</keyword>
<name>A0ABY0QP83_CLOCO</name>
<evidence type="ECO:0000313" key="1">
    <source>
        <dbReference type="EMBL" id="SDL42687.1"/>
    </source>
</evidence>
<gene>
    <name evidence="1" type="ORF">SAMN05216497_1331</name>
</gene>
<dbReference type="EMBL" id="FNGL01000033">
    <property type="protein sequence ID" value="SDL42687.1"/>
    <property type="molecule type" value="Genomic_DNA"/>
</dbReference>